<reference evidence="1" key="1">
    <citation type="submission" date="2023-03" db="EMBL/GenBank/DDBJ databases">
        <title>Massive genome expansion in bonnet fungi (Mycena s.s.) driven by repeated elements and novel gene families across ecological guilds.</title>
        <authorList>
            <consortium name="Lawrence Berkeley National Laboratory"/>
            <person name="Harder C.B."/>
            <person name="Miyauchi S."/>
            <person name="Viragh M."/>
            <person name="Kuo A."/>
            <person name="Thoen E."/>
            <person name="Andreopoulos B."/>
            <person name="Lu D."/>
            <person name="Skrede I."/>
            <person name="Drula E."/>
            <person name="Henrissat B."/>
            <person name="Morin E."/>
            <person name="Kohler A."/>
            <person name="Barry K."/>
            <person name="LaButti K."/>
            <person name="Morin E."/>
            <person name="Salamov A."/>
            <person name="Lipzen A."/>
            <person name="Mereny Z."/>
            <person name="Hegedus B."/>
            <person name="Baldrian P."/>
            <person name="Stursova M."/>
            <person name="Weitz H."/>
            <person name="Taylor A."/>
            <person name="Grigoriev I.V."/>
            <person name="Nagy L.G."/>
            <person name="Martin F."/>
            <person name="Kauserud H."/>
        </authorList>
    </citation>
    <scope>NUCLEOTIDE SEQUENCE</scope>
    <source>
        <strain evidence="1">9144</strain>
    </source>
</reference>
<keyword evidence="2" id="KW-1185">Reference proteome</keyword>
<comment type="caution">
    <text evidence="1">The sequence shown here is derived from an EMBL/GenBank/DDBJ whole genome shotgun (WGS) entry which is preliminary data.</text>
</comment>
<proteinExistence type="predicted"/>
<name>A0AAD6VIQ9_9AGAR</name>
<gene>
    <name evidence="1" type="ORF">GGX14DRAFT_307793</name>
</gene>
<dbReference type="AlphaFoldDB" id="A0AAD6VIQ9"/>
<accession>A0AAD6VIQ9</accession>
<dbReference type="Proteomes" id="UP001219525">
    <property type="component" value="Unassembled WGS sequence"/>
</dbReference>
<evidence type="ECO:0000313" key="2">
    <source>
        <dbReference type="Proteomes" id="UP001219525"/>
    </source>
</evidence>
<sequence length="65" mass="7582">QLVDILGVSHPTLMKHFRAHGVLHKFTDLTRTELDALVNHFHEKKPNSSLRYLIGFLRKHGLRIQ</sequence>
<feature type="non-terminal residue" evidence="1">
    <location>
        <position position="1"/>
    </location>
</feature>
<dbReference type="EMBL" id="JARJCW010000020">
    <property type="protein sequence ID" value="KAJ7214023.1"/>
    <property type="molecule type" value="Genomic_DNA"/>
</dbReference>
<organism evidence="1 2">
    <name type="scientific">Mycena pura</name>
    <dbReference type="NCBI Taxonomy" id="153505"/>
    <lineage>
        <taxon>Eukaryota</taxon>
        <taxon>Fungi</taxon>
        <taxon>Dikarya</taxon>
        <taxon>Basidiomycota</taxon>
        <taxon>Agaricomycotina</taxon>
        <taxon>Agaricomycetes</taxon>
        <taxon>Agaricomycetidae</taxon>
        <taxon>Agaricales</taxon>
        <taxon>Marasmiineae</taxon>
        <taxon>Mycenaceae</taxon>
        <taxon>Mycena</taxon>
    </lineage>
</organism>
<protein>
    <submittedName>
        <fullName evidence="1">Uncharacterized protein</fullName>
    </submittedName>
</protein>
<evidence type="ECO:0000313" key="1">
    <source>
        <dbReference type="EMBL" id="KAJ7214023.1"/>
    </source>
</evidence>
<feature type="non-terminal residue" evidence="1">
    <location>
        <position position="65"/>
    </location>
</feature>